<dbReference type="PROSITE" id="PS50887">
    <property type="entry name" value="GGDEF"/>
    <property type="match status" value="1"/>
</dbReference>
<dbReference type="InterPro" id="IPR003018">
    <property type="entry name" value="GAF"/>
</dbReference>
<dbReference type="InterPro" id="IPR029016">
    <property type="entry name" value="GAF-like_dom_sf"/>
</dbReference>
<dbReference type="PANTHER" id="PTHR44757:SF2">
    <property type="entry name" value="BIOFILM ARCHITECTURE MAINTENANCE PROTEIN MBAA"/>
    <property type="match status" value="1"/>
</dbReference>
<dbReference type="Pfam" id="PF01590">
    <property type="entry name" value="GAF"/>
    <property type="match status" value="2"/>
</dbReference>
<evidence type="ECO:0000256" key="1">
    <source>
        <dbReference type="ARBA" id="ARBA00012282"/>
    </source>
</evidence>
<proteinExistence type="predicted"/>
<dbReference type="InterPro" id="IPR043128">
    <property type="entry name" value="Rev_trsase/Diguanyl_cyclase"/>
</dbReference>
<dbReference type="SMART" id="SM00065">
    <property type="entry name" value="GAF"/>
    <property type="match status" value="4"/>
</dbReference>
<dbReference type="CDD" id="cd01949">
    <property type="entry name" value="GGDEF"/>
    <property type="match status" value="1"/>
</dbReference>
<comment type="caution">
    <text evidence="6">The sequence shown here is derived from an EMBL/GenBank/DDBJ whole genome shotgun (WGS) entry which is preliminary data.</text>
</comment>
<dbReference type="SUPFAM" id="SSF141868">
    <property type="entry name" value="EAL domain-like"/>
    <property type="match status" value="1"/>
</dbReference>
<dbReference type="InterPro" id="IPR029787">
    <property type="entry name" value="Nucleotide_cyclase"/>
</dbReference>
<dbReference type="GO" id="GO:0071111">
    <property type="term" value="F:cyclic-guanylate-specific phosphodiesterase activity"/>
    <property type="evidence" value="ECO:0007669"/>
    <property type="project" value="UniProtKB-EC"/>
</dbReference>
<dbReference type="EMBL" id="JACHXZ010000004">
    <property type="protein sequence ID" value="MBB3169624.1"/>
    <property type="molecule type" value="Genomic_DNA"/>
</dbReference>
<keyword evidence="2" id="KW-0973">c-di-GMP</keyword>
<dbReference type="PANTHER" id="PTHR44757">
    <property type="entry name" value="DIGUANYLATE CYCLASE DGCP"/>
    <property type="match status" value="1"/>
</dbReference>
<keyword evidence="3" id="KW-0175">Coiled coil</keyword>
<evidence type="ECO:0000259" key="4">
    <source>
        <dbReference type="PROSITE" id="PS50883"/>
    </source>
</evidence>
<dbReference type="CDD" id="cd01948">
    <property type="entry name" value="EAL"/>
    <property type="match status" value="1"/>
</dbReference>
<dbReference type="RefSeq" id="WP_183911124.1">
    <property type="nucleotide sequence ID" value="NZ_JACHXZ010000004.1"/>
</dbReference>
<dbReference type="AlphaFoldDB" id="A0A839UN78"/>
<dbReference type="SUPFAM" id="SSF55781">
    <property type="entry name" value="GAF domain-like"/>
    <property type="match status" value="4"/>
</dbReference>
<dbReference type="EC" id="3.1.4.52" evidence="1"/>
<dbReference type="InterPro" id="IPR052155">
    <property type="entry name" value="Biofilm_reg_signaling"/>
</dbReference>
<dbReference type="Pfam" id="PF00563">
    <property type="entry name" value="EAL"/>
    <property type="match status" value="1"/>
</dbReference>
<evidence type="ECO:0000256" key="3">
    <source>
        <dbReference type="SAM" id="Coils"/>
    </source>
</evidence>
<dbReference type="SUPFAM" id="SSF55073">
    <property type="entry name" value="Nucleotide cyclase"/>
    <property type="match status" value="1"/>
</dbReference>
<dbReference type="InterPro" id="IPR035919">
    <property type="entry name" value="EAL_sf"/>
</dbReference>
<evidence type="ECO:0000313" key="6">
    <source>
        <dbReference type="EMBL" id="MBB3169624.1"/>
    </source>
</evidence>
<dbReference type="PROSITE" id="PS50883">
    <property type="entry name" value="EAL"/>
    <property type="match status" value="1"/>
</dbReference>
<evidence type="ECO:0000313" key="7">
    <source>
        <dbReference type="Proteomes" id="UP000559987"/>
    </source>
</evidence>
<dbReference type="FunFam" id="3.20.20.450:FF:000001">
    <property type="entry name" value="Cyclic di-GMP phosphodiesterase yahA"/>
    <property type="match status" value="1"/>
</dbReference>
<evidence type="ECO:0000256" key="2">
    <source>
        <dbReference type="ARBA" id="ARBA00022636"/>
    </source>
</evidence>
<name>A0A839UN78_9GAMM</name>
<dbReference type="InterPro" id="IPR000160">
    <property type="entry name" value="GGDEF_dom"/>
</dbReference>
<dbReference type="SMART" id="SM00267">
    <property type="entry name" value="GGDEF"/>
    <property type="match status" value="1"/>
</dbReference>
<evidence type="ECO:0000259" key="5">
    <source>
        <dbReference type="PROSITE" id="PS50887"/>
    </source>
</evidence>
<feature type="coiled-coil region" evidence="3">
    <location>
        <begin position="200"/>
        <end position="231"/>
    </location>
</feature>
<dbReference type="Gene3D" id="3.30.70.270">
    <property type="match status" value="1"/>
</dbReference>
<dbReference type="Proteomes" id="UP000559987">
    <property type="component" value="Unassembled WGS sequence"/>
</dbReference>
<dbReference type="Pfam" id="PF00990">
    <property type="entry name" value="GGDEF"/>
    <property type="match status" value="1"/>
</dbReference>
<dbReference type="SMART" id="SM00052">
    <property type="entry name" value="EAL"/>
    <property type="match status" value="1"/>
</dbReference>
<keyword evidence="7" id="KW-1185">Reference proteome</keyword>
<dbReference type="Gene3D" id="3.20.20.450">
    <property type="entry name" value="EAL domain"/>
    <property type="match status" value="1"/>
</dbReference>
<feature type="coiled-coil region" evidence="3">
    <location>
        <begin position="607"/>
        <end position="641"/>
    </location>
</feature>
<reference evidence="6 7" key="1">
    <citation type="submission" date="2020-08" db="EMBL/GenBank/DDBJ databases">
        <title>Genomic Encyclopedia of Type Strains, Phase III (KMG-III): the genomes of soil and plant-associated and newly described type strains.</title>
        <authorList>
            <person name="Whitman W."/>
        </authorList>
    </citation>
    <scope>NUCLEOTIDE SEQUENCE [LARGE SCALE GENOMIC DNA]</scope>
    <source>
        <strain evidence="6 7">CECT 8571</strain>
    </source>
</reference>
<gene>
    <name evidence="6" type="ORF">FHS30_002837</name>
</gene>
<feature type="domain" description="GGDEF" evidence="5">
    <location>
        <begin position="869"/>
        <end position="1002"/>
    </location>
</feature>
<protein>
    <recommendedName>
        <fullName evidence="1">cyclic-guanylate-specific phosphodiesterase</fullName>
        <ecNumber evidence="1">3.1.4.52</ecNumber>
    </recommendedName>
</protein>
<dbReference type="NCBIfam" id="TIGR00254">
    <property type="entry name" value="GGDEF"/>
    <property type="match status" value="1"/>
</dbReference>
<accession>A0A839UN78</accession>
<feature type="domain" description="EAL" evidence="4">
    <location>
        <begin position="1011"/>
        <end position="1263"/>
    </location>
</feature>
<sequence length="1263" mass="143521">MTASSARENALSDAQRVAELEAQLRERDDALRTQQALLDIADLAYKAGSLEHLFASSHAIIRQFMYANNFYIALEHKDRNTISFPYYIDTEDPSTSDDIGEIPIGEMNRSLTAYLMRNDTTVFVRSAEEFEQLLHDRDLELVGSPPQCLLGVPIRRTGGQQGAIVVQSYVESARFTHADRDMLSFLAQHIATAFDRFEQRELLELEVAERTRSLQEKNQQLEVNLREREADKKLQAALYSLAQLAHGTDDINATFPKLHEILGSLFYAKNFYVALISDDGEEITFPYYSDDVDIKTETRKLGHGVTEYTLHSLKPELIQRNDLIRLIEEGELDPPGTHPESWIGAPIIVGNSAFGVIASQSYEKDHIFSEKDLELLSFAADQLAETLKRQQDSDAIMLANITLEARVEQRTWELSQINEQMESEIEERRRAEELQKTLFTIDELTHQIDDIGQFYNEIHQLIGKFIHAKHFFIAEYNDDNGKLYFPYYVDDTQNLADFTESTDDDPIPHMPFELIRKTMTAYVIRTGKSLLANDKIRRELEAAGEIGLVGVDPVDWLGVPLIKDNKVAGVIVVQTYDEQNRFGKIEHELLQFVASHITTALERKSYRDALEKRVEERTLELEQTNHKLQEQISVRERAENLQTALFRIADMTNSATDMTTFYRQIHEIIARLMYAKYFFIALLDSDQSNTLTFPYYIDIETHMPEPRAMGNHLTEHVIRTGKPLLLTPDNSEDIQKAIKIKGKIPVSWLGVPLILDGEILGALVVQTYDTAFVLSKNEEEILTYVSHHVATALDRKRARAKLEQRVEQRTMELREVNLSLERQIDKRRQIEKQLEHDAFHDALTQLPNRMLFMDRLNQLIAKGGRDTRFRYAVLFLDLDRFKVINDSLGHLAGDKLLQEVSNRLLKLVRPQDTVARLGGDEFCILLDDIQGLTMAELVAKRVCDDLTQPFNIDGNEVFTSTSIGIAYSALKYTAADDMLRDSDAAMYQAKMLGKRQYSVFDKSMHAKAMNTLKLETELRNAIRAGDIDVYYQPIVRLSDQQIDGFEALARWHHPNQGLIHPGDFIPLAEESGLITELDLAMCLKACLQVAQWQSEERPLTISVNLSSKHFSRNDLVEKIADILEVSSLKPSLLKLEITESALMENVTTAQKLLRALKDLGVTLAMDDFGTGYSSLSYLHRFPLDVLKVDRCFVDEIDIKKENKAIVSTIVTLANTLGMTSVAEGIETAEQLATVKALGCDLGQGYLFSKPMSHQDAERALRSG</sequence>
<dbReference type="Pfam" id="PF13185">
    <property type="entry name" value="GAF_2"/>
    <property type="match status" value="2"/>
</dbReference>
<dbReference type="Gene3D" id="3.30.450.40">
    <property type="match status" value="4"/>
</dbReference>
<dbReference type="InterPro" id="IPR001633">
    <property type="entry name" value="EAL_dom"/>
</dbReference>
<organism evidence="6 7">
    <name type="scientific">Simiduia aestuariiviva</name>
    <dbReference type="NCBI Taxonomy" id="1510459"/>
    <lineage>
        <taxon>Bacteria</taxon>
        <taxon>Pseudomonadati</taxon>
        <taxon>Pseudomonadota</taxon>
        <taxon>Gammaproteobacteria</taxon>
        <taxon>Cellvibrionales</taxon>
        <taxon>Cellvibrionaceae</taxon>
        <taxon>Simiduia</taxon>
    </lineage>
</organism>